<dbReference type="AlphaFoldDB" id="A0A1I1V112"/>
<organism evidence="3 4">
    <name type="scientific">Massilia yuzhufengensis</name>
    <dbReference type="NCBI Taxonomy" id="1164594"/>
    <lineage>
        <taxon>Bacteria</taxon>
        <taxon>Pseudomonadati</taxon>
        <taxon>Pseudomonadota</taxon>
        <taxon>Betaproteobacteria</taxon>
        <taxon>Burkholderiales</taxon>
        <taxon>Oxalobacteraceae</taxon>
        <taxon>Telluria group</taxon>
        <taxon>Massilia</taxon>
    </lineage>
</organism>
<evidence type="ECO:0000259" key="2">
    <source>
        <dbReference type="Pfam" id="PF13817"/>
    </source>
</evidence>
<proteinExistence type="predicted"/>
<evidence type="ECO:0000313" key="4">
    <source>
        <dbReference type="Proteomes" id="UP000198639"/>
    </source>
</evidence>
<dbReference type="InterPro" id="IPR039552">
    <property type="entry name" value="IS66_C"/>
</dbReference>
<name>A0A1I1V112_9BURK</name>
<keyword evidence="4" id="KW-1185">Reference proteome</keyword>
<dbReference type="EMBL" id="FOLD01000037">
    <property type="protein sequence ID" value="SFD76505.1"/>
    <property type="molecule type" value="Genomic_DNA"/>
</dbReference>
<evidence type="ECO:0000313" key="3">
    <source>
        <dbReference type="EMBL" id="SFD76505.1"/>
    </source>
</evidence>
<dbReference type="InterPro" id="IPR052344">
    <property type="entry name" value="Transposase-related"/>
</dbReference>
<gene>
    <name evidence="3" type="ORF">SAMN05216204_1373</name>
</gene>
<reference evidence="4" key="1">
    <citation type="submission" date="2016-10" db="EMBL/GenBank/DDBJ databases">
        <authorList>
            <person name="Varghese N."/>
            <person name="Submissions S."/>
        </authorList>
    </citation>
    <scope>NUCLEOTIDE SEQUENCE [LARGE SCALE GENOMIC DNA]</scope>
    <source>
        <strain evidence="4">CGMCC 1.12041</strain>
    </source>
</reference>
<dbReference type="InterPro" id="IPR004291">
    <property type="entry name" value="Transposase_IS66_central"/>
</dbReference>
<sequence length="212" mass="22962">MLVQSLETSDRRVAIVRSRSLACLAHIRRKFFDLHAASGCPVAEEALRRIAQLYAIEHDAASLSPDRRLALRAARAVPALDELHAWLLATQRTVAIGSGTGKAIEHALKRWPALVRYASSGILPIDNNSVENAIRPIAIGKKNWLFAGSEQAGRRSAAIQSLFATAKLNGLDSARWLADTHDGLPTCPNSKIDSLLPCKIDSLLPFADSTLA</sequence>
<dbReference type="RefSeq" id="WP_229409143.1">
    <property type="nucleotide sequence ID" value="NZ_FOLD01000037.1"/>
</dbReference>
<dbReference type="Pfam" id="PF03050">
    <property type="entry name" value="DDE_Tnp_IS66"/>
    <property type="match status" value="1"/>
</dbReference>
<protein>
    <submittedName>
        <fullName evidence="3">IS66 C-terminal element</fullName>
    </submittedName>
</protein>
<dbReference type="PANTHER" id="PTHR33678">
    <property type="entry name" value="BLL1576 PROTEIN"/>
    <property type="match status" value="1"/>
</dbReference>
<dbReference type="PANTHER" id="PTHR33678:SF1">
    <property type="entry name" value="BLL1576 PROTEIN"/>
    <property type="match status" value="1"/>
</dbReference>
<evidence type="ECO:0000259" key="1">
    <source>
        <dbReference type="Pfam" id="PF03050"/>
    </source>
</evidence>
<dbReference type="STRING" id="1164594.SAMN05216204_1373"/>
<dbReference type="Proteomes" id="UP000198639">
    <property type="component" value="Unassembled WGS sequence"/>
</dbReference>
<feature type="domain" description="Transposase IS66 C-terminal" evidence="2">
    <location>
        <begin position="161"/>
        <end position="197"/>
    </location>
</feature>
<accession>A0A1I1V112</accession>
<feature type="domain" description="Transposase IS66 central" evidence="1">
    <location>
        <begin position="20"/>
        <end position="154"/>
    </location>
</feature>
<dbReference type="Pfam" id="PF13817">
    <property type="entry name" value="DDE_Tnp_IS66_C"/>
    <property type="match status" value="1"/>
</dbReference>